<name>A0ABX1RE20_9PSEU</name>
<evidence type="ECO:0000256" key="1">
    <source>
        <dbReference type="SAM" id="MobiDB-lite"/>
    </source>
</evidence>
<proteinExistence type="predicted"/>
<feature type="region of interest" description="Disordered" evidence="1">
    <location>
        <begin position="1"/>
        <end position="25"/>
    </location>
</feature>
<feature type="region of interest" description="Disordered" evidence="1">
    <location>
        <begin position="145"/>
        <end position="198"/>
    </location>
</feature>
<evidence type="ECO:0000313" key="2">
    <source>
        <dbReference type="EMBL" id="NMH78645.1"/>
    </source>
</evidence>
<accession>A0ABX1RE20</accession>
<dbReference type="SUPFAM" id="SSF110849">
    <property type="entry name" value="ParB/Sulfiredoxin"/>
    <property type="match status" value="1"/>
</dbReference>
<feature type="compositionally biased region" description="Basic and acidic residues" evidence="1">
    <location>
        <begin position="171"/>
        <end position="198"/>
    </location>
</feature>
<gene>
    <name evidence="2" type="ORF">HF577_16350</name>
</gene>
<comment type="caution">
    <text evidence="2">The sequence shown here is derived from an EMBL/GenBank/DDBJ whole genome shotgun (WGS) entry which is preliminary data.</text>
</comment>
<dbReference type="InterPro" id="IPR036086">
    <property type="entry name" value="ParB/Sulfiredoxin_sf"/>
</dbReference>
<feature type="compositionally biased region" description="Basic and acidic residues" evidence="1">
    <location>
        <begin position="1"/>
        <end position="22"/>
    </location>
</feature>
<protein>
    <submittedName>
        <fullName evidence="2">ParB N-terminal domain-containing protein</fullName>
    </submittedName>
</protein>
<reference evidence="2 3" key="1">
    <citation type="submission" date="2020-04" db="EMBL/GenBank/DDBJ databases">
        <authorList>
            <person name="Klaysubun C."/>
            <person name="Duangmal K."/>
            <person name="Lipun K."/>
        </authorList>
    </citation>
    <scope>NUCLEOTIDE SEQUENCE [LARGE SCALE GENOMIC DNA]</scope>
    <source>
        <strain evidence="2 3">JCM 11839</strain>
    </source>
</reference>
<dbReference type="RefSeq" id="WP_169396710.1">
    <property type="nucleotide sequence ID" value="NZ_JAAXKY010000048.1"/>
</dbReference>
<dbReference type="Gene3D" id="3.90.1530.30">
    <property type="match status" value="1"/>
</dbReference>
<evidence type="ECO:0000313" key="3">
    <source>
        <dbReference type="Proteomes" id="UP001296706"/>
    </source>
</evidence>
<dbReference type="Proteomes" id="UP001296706">
    <property type="component" value="Unassembled WGS sequence"/>
</dbReference>
<organism evidence="2 3">
    <name type="scientific">Pseudonocardia xinjiangensis</name>
    <dbReference type="NCBI Taxonomy" id="75289"/>
    <lineage>
        <taxon>Bacteria</taxon>
        <taxon>Bacillati</taxon>
        <taxon>Actinomycetota</taxon>
        <taxon>Actinomycetes</taxon>
        <taxon>Pseudonocardiales</taxon>
        <taxon>Pseudonocardiaceae</taxon>
        <taxon>Pseudonocardia</taxon>
    </lineage>
</organism>
<dbReference type="EMBL" id="JAAXKY010000048">
    <property type="protein sequence ID" value="NMH78645.1"/>
    <property type="molecule type" value="Genomic_DNA"/>
</dbReference>
<dbReference type="CDD" id="cd16387">
    <property type="entry name" value="ParB_N_Srx"/>
    <property type="match status" value="1"/>
</dbReference>
<sequence length="198" mass="21915">MTDDHQYDENEATADVRAEHDGGAAVPGAPLGELLQVDPRQLIIGANVRGTVVLDREFVRSIRDRGVREPIQVRRRADGALVVRKGKRRTLGAIEAGQALVRVLVDPEVDPAEEDGAGQIERIEHPASGQCGHARRAPRCAWAARRDLPPHRRGAVGPALSRGRTSPWMAHRGDRARREQRQFPARDDPQLQRLAPDR</sequence>
<keyword evidence="3" id="KW-1185">Reference proteome</keyword>